<sequence>MTTLHMTWDRPDGVALSLDPLQGHWTEEQYLLLTDQTTQLLEYSDGVIEVLAMPTRNHQALSRFLFLALFAFVQQFGGTVFYAPLRLQVRPGKFREPDLLLLCDAQDPRNQDRYWLGADLVVEIVSPDDPERDTEIKVGEYAAAHIPEYWIVNPLTETITVLVLDGTSYREHGIFQGNEWATSLLLEGFKVQVDAVFHQAVV</sequence>
<gene>
    <name evidence="3" type="ORF">CJ255_18465</name>
</gene>
<evidence type="ECO:0000256" key="1">
    <source>
        <dbReference type="SAM" id="Phobius"/>
    </source>
</evidence>
<dbReference type="InterPro" id="IPR011335">
    <property type="entry name" value="Restrct_endonuc-II-like"/>
</dbReference>
<organism evidence="3 4">
    <name type="scientific">Candidatus Viridilinea mediisalina</name>
    <dbReference type="NCBI Taxonomy" id="2024553"/>
    <lineage>
        <taxon>Bacteria</taxon>
        <taxon>Bacillati</taxon>
        <taxon>Chloroflexota</taxon>
        <taxon>Chloroflexia</taxon>
        <taxon>Chloroflexales</taxon>
        <taxon>Chloroflexineae</taxon>
        <taxon>Oscillochloridaceae</taxon>
        <taxon>Candidatus Viridilinea</taxon>
    </lineage>
</organism>
<dbReference type="EMBL" id="NQWI01000127">
    <property type="protein sequence ID" value="PDW01562.1"/>
    <property type="molecule type" value="Genomic_DNA"/>
</dbReference>
<accession>A0A2A6REW9</accession>
<keyword evidence="4" id="KW-1185">Reference proteome</keyword>
<dbReference type="RefSeq" id="WP_097645569.1">
    <property type="nucleotide sequence ID" value="NZ_NQWI01000127.1"/>
</dbReference>
<keyword evidence="1" id="KW-0472">Membrane</keyword>
<dbReference type="AlphaFoldDB" id="A0A2A6REW9"/>
<dbReference type="Gene3D" id="3.90.1570.10">
    <property type="entry name" value="tt1808, chain A"/>
    <property type="match status" value="1"/>
</dbReference>
<dbReference type="Pfam" id="PF05685">
    <property type="entry name" value="Uma2"/>
    <property type="match status" value="1"/>
</dbReference>
<protein>
    <recommendedName>
        <fullName evidence="2">Putative restriction endonuclease domain-containing protein</fullName>
    </recommendedName>
</protein>
<feature type="transmembrane region" description="Helical" evidence="1">
    <location>
        <begin position="64"/>
        <end position="85"/>
    </location>
</feature>
<reference evidence="4" key="1">
    <citation type="submission" date="2017-08" db="EMBL/GenBank/DDBJ databases">
        <authorList>
            <person name="Grouzdev D.S."/>
            <person name="Gaisin V.A."/>
            <person name="Rysina M.S."/>
            <person name="Gorlenko V.M."/>
        </authorList>
    </citation>
    <scope>NUCLEOTIDE SEQUENCE [LARGE SCALE GENOMIC DNA]</scope>
    <source>
        <strain evidence="4">Kir15-3F</strain>
    </source>
</reference>
<feature type="domain" description="Putative restriction endonuclease" evidence="2">
    <location>
        <begin position="28"/>
        <end position="193"/>
    </location>
</feature>
<dbReference type="InterPro" id="IPR008538">
    <property type="entry name" value="Uma2"/>
</dbReference>
<dbReference type="InterPro" id="IPR012296">
    <property type="entry name" value="Nuclease_put_TT1808"/>
</dbReference>
<proteinExistence type="predicted"/>
<keyword evidence="1" id="KW-1133">Transmembrane helix</keyword>
<dbReference type="SUPFAM" id="SSF52980">
    <property type="entry name" value="Restriction endonuclease-like"/>
    <property type="match status" value="1"/>
</dbReference>
<dbReference type="PANTHER" id="PTHR34107">
    <property type="entry name" value="SLL0198 PROTEIN-RELATED"/>
    <property type="match status" value="1"/>
</dbReference>
<evidence type="ECO:0000313" key="3">
    <source>
        <dbReference type="EMBL" id="PDW01562.1"/>
    </source>
</evidence>
<comment type="caution">
    <text evidence="3">The sequence shown here is derived from an EMBL/GenBank/DDBJ whole genome shotgun (WGS) entry which is preliminary data.</text>
</comment>
<keyword evidence="1" id="KW-0812">Transmembrane</keyword>
<evidence type="ECO:0000313" key="4">
    <source>
        <dbReference type="Proteomes" id="UP000220527"/>
    </source>
</evidence>
<dbReference type="Proteomes" id="UP000220527">
    <property type="component" value="Unassembled WGS sequence"/>
</dbReference>
<dbReference type="PANTHER" id="PTHR34107:SF2">
    <property type="entry name" value="SLL0888 PROTEIN"/>
    <property type="match status" value="1"/>
</dbReference>
<evidence type="ECO:0000259" key="2">
    <source>
        <dbReference type="Pfam" id="PF05685"/>
    </source>
</evidence>
<name>A0A2A6REW9_9CHLR</name>
<dbReference type="CDD" id="cd06260">
    <property type="entry name" value="DUF820-like"/>
    <property type="match status" value="1"/>
</dbReference>
<dbReference type="OrthoDB" id="9793127at2"/>